<proteinExistence type="predicted"/>
<name>A0AAJ2KV68_ALKPS</name>
<organism evidence="3 4">
    <name type="scientific">Alkalihalophilus pseudofirmus</name>
    <name type="common">Bacillus pseudofirmus</name>
    <dbReference type="NCBI Taxonomy" id="79885"/>
    <lineage>
        <taxon>Bacteria</taxon>
        <taxon>Bacillati</taxon>
        <taxon>Bacillota</taxon>
        <taxon>Bacilli</taxon>
        <taxon>Bacillales</taxon>
        <taxon>Bacillaceae</taxon>
        <taxon>Alkalihalophilus</taxon>
    </lineage>
</organism>
<evidence type="ECO:0000256" key="2">
    <source>
        <dbReference type="SAM" id="Phobius"/>
    </source>
</evidence>
<dbReference type="AlphaFoldDB" id="A0AAJ2KV68"/>
<keyword evidence="2" id="KW-0812">Transmembrane</keyword>
<gene>
    <name evidence="3" type="ORF">RYX45_01540</name>
</gene>
<sequence>MEYQVASEIAQSQYVFAILFILLAVGVFYEMRKEIRENRVDSKKREQQLMEHLRRSNESQERTAEALEGLENRIEKIERRVYREQGL</sequence>
<keyword evidence="2" id="KW-0472">Membrane</keyword>
<accession>A0AAJ2KV68</accession>
<keyword evidence="1" id="KW-0175">Coiled coil</keyword>
<comment type="caution">
    <text evidence="3">The sequence shown here is derived from an EMBL/GenBank/DDBJ whole genome shotgun (WGS) entry which is preliminary data.</text>
</comment>
<feature type="coiled-coil region" evidence="1">
    <location>
        <begin position="43"/>
        <end position="87"/>
    </location>
</feature>
<evidence type="ECO:0000313" key="3">
    <source>
        <dbReference type="EMBL" id="MDV2883846.1"/>
    </source>
</evidence>
<protein>
    <submittedName>
        <fullName evidence="3">Uncharacterized protein</fullName>
    </submittedName>
</protein>
<dbReference type="RefSeq" id="WP_323465689.1">
    <property type="nucleotide sequence ID" value="NZ_CP144224.1"/>
</dbReference>
<reference evidence="3" key="1">
    <citation type="submission" date="2023-10" db="EMBL/GenBank/DDBJ databases">
        <title>Screening of Alkalihalophilus pseudofirmusBZ-TG-HK211 and Its Alleviation of Salt Stress on Rapeseed Growth.</title>
        <authorList>
            <person name="Zhao B."/>
            <person name="Guo T."/>
        </authorList>
    </citation>
    <scope>NUCLEOTIDE SEQUENCE</scope>
    <source>
        <strain evidence="3">BZ-TG-HK211</strain>
    </source>
</reference>
<feature type="transmembrane region" description="Helical" evidence="2">
    <location>
        <begin position="12"/>
        <end position="29"/>
    </location>
</feature>
<evidence type="ECO:0000256" key="1">
    <source>
        <dbReference type="SAM" id="Coils"/>
    </source>
</evidence>
<evidence type="ECO:0000313" key="4">
    <source>
        <dbReference type="Proteomes" id="UP001285636"/>
    </source>
</evidence>
<dbReference type="EMBL" id="JAWJAY010000001">
    <property type="protein sequence ID" value="MDV2883846.1"/>
    <property type="molecule type" value="Genomic_DNA"/>
</dbReference>
<dbReference type="Proteomes" id="UP001285636">
    <property type="component" value="Unassembled WGS sequence"/>
</dbReference>
<keyword evidence="2" id="KW-1133">Transmembrane helix</keyword>